<feature type="non-terminal residue" evidence="1">
    <location>
        <position position="1"/>
    </location>
</feature>
<dbReference type="EMBL" id="BARS01052321">
    <property type="protein sequence ID" value="GAG52825.1"/>
    <property type="molecule type" value="Genomic_DNA"/>
</dbReference>
<sequence>ETSNKVAGLLLAPEKVTIYTFARRGGAKSVHGVG</sequence>
<proteinExistence type="predicted"/>
<accession>X0YAG5</accession>
<name>X0YAG5_9ZZZZ</name>
<reference evidence="1" key="1">
    <citation type="journal article" date="2014" name="Front. Microbiol.">
        <title>High frequency of phylogenetically diverse reductive dehalogenase-homologous genes in deep subseafloor sedimentary metagenomes.</title>
        <authorList>
            <person name="Kawai M."/>
            <person name="Futagami T."/>
            <person name="Toyoda A."/>
            <person name="Takaki Y."/>
            <person name="Nishi S."/>
            <person name="Hori S."/>
            <person name="Arai W."/>
            <person name="Tsubouchi T."/>
            <person name="Morono Y."/>
            <person name="Uchiyama I."/>
            <person name="Ito T."/>
            <person name="Fujiyama A."/>
            <person name="Inagaki F."/>
            <person name="Takami H."/>
        </authorList>
    </citation>
    <scope>NUCLEOTIDE SEQUENCE</scope>
    <source>
        <strain evidence="1">Expedition CK06-06</strain>
    </source>
</reference>
<evidence type="ECO:0000313" key="1">
    <source>
        <dbReference type="EMBL" id="GAG52825.1"/>
    </source>
</evidence>
<organism evidence="1">
    <name type="scientific">marine sediment metagenome</name>
    <dbReference type="NCBI Taxonomy" id="412755"/>
    <lineage>
        <taxon>unclassified sequences</taxon>
        <taxon>metagenomes</taxon>
        <taxon>ecological metagenomes</taxon>
    </lineage>
</organism>
<comment type="caution">
    <text evidence="1">The sequence shown here is derived from an EMBL/GenBank/DDBJ whole genome shotgun (WGS) entry which is preliminary data.</text>
</comment>
<dbReference type="AlphaFoldDB" id="X0YAG5"/>
<gene>
    <name evidence="1" type="ORF">S01H1_77805</name>
</gene>
<protein>
    <submittedName>
        <fullName evidence="1">Uncharacterized protein</fullName>
    </submittedName>
</protein>